<dbReference type="Proteomes" id="UP001164746">
    <property type="component" value="Chromosome 14"/>
</dbReference>
<evidence type="ECO:0000256" key="1">
    <source>
        <dbReference type="SAM" id="MobiDB-lite"/>
    </source>
</evidence>
<keyword evidence="3" id="KW-1185">Reference proteome</keyword>
<proteinExistence type="predicted"/>
<reference evidence="2" key="1">
    <citation type="submission" date="2022-11" db="EMBL/GenBank/DDBJ databases">
        <title>Centuries of genome instability and evolution in soft-shell clam transmissible cancer (bioRxiv).</title>
        <authorList>
            <person name="Hart S.F.M."/>
            <person name="Yonemitsu M.A."/>
            <person name="Giersch R.M."/>
            <person name="Beal B.F."/>
            <person name="Arriagada G."/>
            <person name="Davis B.W."/>
            <person name="Ostrander E.A."/>
            <person name="Goff S.P."/>
            <person name="Metzger M.J."/>
        </authorList>
    </citation>
    <scope>NUCLEOTIDE SEQUENCE</scope>
    <source>
        <strain evidence="2">MELC-2E11</strain>
        <tissue evidence="2">Siphon/mantle</tissue>
    </source>
</reference>
<name>A0ABY7FSQ4_MYAAR</name>
<sequence length="130" mass="15356">MCKINHKHAFVMYNPTPGRDAAEQEQKILQETEEHIPSDFSDATTEDDIDLSKLTPAQRRQYLAEKERRRKEREKRRREKYGDSYDEIMKKKNASSNSVSDNMNSNSFSSIFDNKNIDNNKNNNCYYNHT</sequence>
<evidence type="ECO:0000313" key="3">
    <source>
        <dbReference type="Proteomes" id="UP001164746"/>
    </source>
</evidence>
<feature type="region of interest" description="Disordered" evidence="1">
    <location>
        <begin position="32"/>
        <end position="130"/>
    </location>
</feature>
<feature type="compositionally biased region" description="Basic residues" evidence="1">
    <location>
        <begin position="68"/>
        <end position="79"/>
    </location>
</feature>
<evidence type="ECO:0000313" key="2">
    <source>
        <dbReference type="EMBL" id="WAR25255.1"/>
    </source>
</evidence>
<feature type="compositionally biased region" description="Basic and acidic residues" evidence="1">
    <location>
        <begin position="80"/>
        <end position="90"/>
    </location>
</feature>
<organism evidence="2 3">
    <name type="scientific">Mya arenaria</name>
    <name type="common">Soft-shell clam</name>
    <dbReference type="NCBI Taxonomy" id="6604"/>
    <lineage>
        <taxon>Eukaryota</taxon>
        <taxon>Metazoa</taxon>
        <taxon>Spiralia</taxon>
        <taxon>Lophotrochozoa</taxon>
        <taxon>Mollusca</taxon>
        <taxon>Bivalvia</taxon>
        <taxon>Autobranchia</taxon>
        <taxon>Heteroconchia</taxon>
        <taxon>Euheterodonta</taxon>
        <taxon>Imparidentia</taxon>
        <taxon>Neoheterodontei</taxon>
        <taxon>Myida</taxon>
        <taxon>Myoidea</taxon>
        <taxon>Myidae</taxon>
        <taxon>Mya</taxon>
    </lineage>
</organism>
<accession>A0ABY7FSQ4</accession>
<gene>
    <name evidence="2" type="ORF">MAR_010959</name>
</gene>
<dbReference type="EMBL" id="CP111025">
    <property type="protein sequence ID" value="WAR25255.1"/>
    <property type="molecule type" value="Genomic_DNA"/>
</dbReference>
<protein>
    <submittedName>
        <fullName evidence="2">Uncharacterized protein</fullName>
    </submittedName>
</protein>
<feature type="compositionally biased region" description="Low complexity" evidence="1">
    <location>
        <begin position="94"/>
        <end position="130"/>
    </location>
</feature>